<evidence type="ECO:0000313" key="3">
    <source>
        <dbReference type="WBParaSite" id="MBELARI_LOCUS11467"/>
    </source>
</evidence>
<dbReference type="AlphaFoldDB" id="A0AAF3J250"/>
<protein>
    <submittedName>
        <fullName evidence="3">Uncharacterized protein</fullName>
    </submittedName>
</protein>
<evidence type="ECO:0000313" key="2">
    <source>
        <dbReference type="Proteomes" id="UP000887575"/>
    </source>
</evidence>
<dbReference type="Pfam" id="PF00090">
    <property type="entry name" value="TSP_1"/>
    <property type="match status" value="2"/>
</dbReference>
<dbReference type="PANTHER" id="PTHR31936">
    <property type="entry name" value="PROTEIN CBG18744"/>
    <property type="match status" value="1"/>
</dbReference>
<organism evidence="2 3">
    <name type="scientific">Mesorhabditis belari</name>
    <dbReference type="NCBI Taxonomy" id="2138241"/>
    <lineage>
        <taxon>Eukaryota</taxon>
        <taxon>Metazoa</taxon>
        <taxon>Ecdysozoa</taxon>
        <taxon>Nematoda</taxon>
        <taxon>Chromadorea</taxon>
        <taxon>Rhabditida</taxon>
        <taxon>Rhabditina</taxon>
        <taxon>Rhabditomorpha</taxon>
        <taxon>Rhabditoidea</taxon>
        <taxon>Rhabditidae</taxon>
        <taxon>Mesorhabditinae</taxon>
        <taxon>Mesorhabditis</taxon>
    </lineage>
</organism>
<keyword evidence="1" id="KW-0732">Signal</keyword>
<name>A0AAF3J250_9BILA</name>
<dbReference type="Proteomes" id="UP000887575">
    <property type="component" value="Unassembled WGS sequence"/>
</dbReference>
<dbReference type="Gene3D" id="2.20.100.10">
    <property type="entry name" value="Thrombospondin type-1 (TSP1) repeat"/>
    <property type="match status" value="1"/>
</dbReference>
<accession>A0AAF3J250</accession>
<evidence type="ECO:0000256" key="1">
    <source>
        <dbReference type="SAM" id="SignalP"/>
    </source>
</evidence>
<keyword evidence="2" id="KW-1185">Reference proteome</keyword>
<proteinExistence type="predicted"/>
<dbReference type="SUPFAM" id="SSF82895">
    <property type="entry name" value="TSP-1 type 1 repeat"/>
    <property type="match status" value="1"/>
</dbReference>
<reference evidence="3" key="1">
    <citation type="submission" date="2024-02" db="UniProtKB">
        <authorList>
            <consortium name="WormBaseParasite"/>
        </authorList>
    </citation>
    <scope>IDENTIFICATION</scope>
</reference>
<feature type="chain" id="PRO_5042031874" evidence="1">
    <location>
        <begin position="21"/>
        <end position="358"/>
    </location>
</feature>
<dbReference type="PROSITE" id="PS50092">
    <property type="entry name" value="TSP1"/>
    <property type="match status" value="2"/>
</dbReference>
<dbReference type="PANTHER" id="PTHR31936:SF5">
    <property type="entry name" value="VENOM PROTEIN"/>
    <property type="match status" value="1"/>
</dbReference>
<dbReference type="WBParaSite" id="MBELARI_LOCUS11467">
    <property type="protein sequence ID" value="MBELARI_LOCUS11467"/>
    <property type="gene ID" value="MBELARI_LOCUS11467"/>
</dbReference>
<dbReference type="InterPro" id="IPR036383">
    <property type="entry name" value="TSP1_rpt_sf"/>
</dbReference>
<sequence length="358" mass="38153">MLDKNKIAFLLVVVISFVEATLPVCKVCPVNGQWSQWSDHTSCSGTCGLFGKKVQKRSCTSWAKGCPCKGVYSRIVNCSPVACLKGAACAAGFKKVNNLCANVARADDYVAPKCNLNTKLHQCPCPTGGAWSAWTSSGIPCNATCGMCGTMVQGRSCLSTHYGCPCTGPASRRVACPKTPCNTAAKCCPNQPLVTVLSTKVKECGLNVFTPPILNPLPSCFTTSTTTTTTTTTAACGSGCDENLYSFTNNRVHAPDQLNFTYITDESGCQTATYICAGNGTQTIHFGIYASDPPEPGGPGGGYDYISIDSETGTTIESSGNNFFRCAVTSAGFQWQFHDRDFFYIYCNPYGGGYPYDY</sequence>
<feature type="signal peptide" evidence="1">
    <location>
        <begin position="1"/>
        <end position="20"/>
    </location>
</feature>
<dbReference type="InterPro" id="IPR000884">
    <property type="entry name" value="TSP1_rpt"/>
</dbReference>